<dbReference type="PROSITE" id="PS51892">
    <property type="entry name" value="SUBTILASE"/>
    <property type="match status" value="1"/>
</dbReference>
<proteinExistence type="inferred from homology"/>
<feature type="active site" description="Charge relay system" evidence="8">
    <location>
        <position position="578"/>
    </location>
</feature>
<evidence type="ECO:0000259" key="11">
    <source>
        <dbReference type="Pfam" id="PF00082"/>
    </source>
</evidence>
<dbReference type="PRINTS" id="PR00723">
    <property type="entry name" value="SUBTILISIN"/>
</dbReference>
<evidence type="ECO:0000256" key="7">
    <source>
        <dbReference type="ARBA" id="ARBA00022825"/>
    </source>
</evidence>
<keyword evidence="3" id="KW-0964">Secreted</keyword>
<evidence type="ECO:0000256" key="10">
    <source>
        <dbReference type="SAM" id="MobiDB-lite"/>
    </source>
</evidence>
<feature type="domain" description="PA" evidence="12">
    <location>
        <begin position="422"/>
        <end position="509"/>
    </location>
</feature>
<dbReference type="Gene3D" id="3.40.50.200">
    <property type="entry name" value="Peptidase S8/S53 domain"/>
    <property type="match status" value="1"/>
</dbReference>
<dbReference type="SUPFAM" id="SSF52025">
    <property type="entry name" value="PA domain"/>
    <property type="match status" value="1"/>
</dbReference>
<gene>
    <name evidence="13" type="ORF">GCM10022200_18860</name>
</gene>
<evidence type="ECO:0000313" key="13">
    <source>
        <dbReference type="EMBL" id="GAA3635773.1"/>
    </source>
</evidence>
<dbReference type="Proteomes" id="UP001501697">
    <property type="component" value="Unassembled WGS sequence"/>
</dbReference>
<dbReference type="CDD" id="cd04818">
    <property type="entry name" value="PA_subtilisin_1"/>
    <property type="match status" value="1"/>
</dbReference>
<dbReference type="SUPFAM" id="SSF52743">
    <property type="entry name" value="Subtilisin-like"/>
    <property type="match status" value="1"/>
</dbReference>
<name>A0ABP7AMY9_9MICO</name>
<reference evidence="14" key="1">
    <citation type="journal article" date="2019" name="Int. J. Syst. Evol. Microbiol.">
        <title>The Global Catalogue of Microorganisms (GCM) 10K type strain sequencing project: providing services to taxonomists for standard genome sequencing and annotation.</title>
        <authorList>
            <consortium name="The Broad Institute Genomics Platform"/>
            <consortium name="The Broad Institute Genome Sequencing Center for Infectious Disease"/>
            <person name="Wu L."/>
            <person name="Ma J."/>
        </authorList>
    </citation>
    <scope>NUCLEOTIDE SEQUENCE [LARGE SCALE GENOMIC DNA]</scope>
    <source>
        <strain evidence="14">JCM 16544</strain>
    </source>
</reference>
<dbReference type="EMBL" id="BAAAYU010000005">
    <property type="protein sequence ID" value="GAA3635773.1"/>
    <property type="molecule type" value="Genomic_DNA"/>
</dbReference>
<dbReference type="InterPro" id="IPR023828">
    <property type="entry name" value="Peptidase_S8_Ser-AS"/>
</dbReference>
<evidence type="ECO:0000256" key="1">
    <source>
        <dbReference type="ARBA" id="ARBA00011073"/>
    </source>
</evidence>
<comment type="similarity">
    <text evidence="1 8 9">Belongs to the peptidase S8 family.</text>
</comment>
<keyword evidence="5" id="KW-0732">Signal</keyword>
<dbReference type="InterPro" id="IPR003137">
    <property type="entry name" value="PA_domain"/>
</dbReference>
<feature type="active site" description="Charge relay system" evidence="8">
    <location>
        <position position="262"/>
    </location>
</feature>
<dbReference type="InterPro" id="IPR015500">
    <property type="entry name" value="Peptidase_S8_subtilisin-rel"/>
</dbReference>
<feature type="region of interest" description="Disordered" evidence="10">
    <location>
        <begin position="1"/>
        <end position="36"/>
    </location>
</feature>
<evidence type="ECO:0000259" key="12">
    <source>
        <dbReference type="Pfam" id="PF02225"/>
    </source>
</evidence>
<sequence>MASAAPGLSDPAPVPIPDGALDPTVEAPEPLGLSTSLEGATGTVEVTVRLAEPSIAESVTDGALAEGKAPSKGVQKAKKDKVAGQQKAFAAQAKKLGVTELGSTQLAANLVAVSVDASKLDDLAALPNVISVTPIARYETHSSTSADPAESGSLAQAIEYVEAAALHDDGYDGSGVRVAVLDSGIDYTHANLGGPGDVDFYNTCFAGASAPVTGACADYFGPGAPKVKGGWDFVGDAWPNGAVVEDANPIDAPGVAPWNGGHGTHVADIIGGRSADGTHLGIAPGADLYAVKVCSSVATSCNGVAMLQGLDWSLDPNGDGDISDAVDIVNMSLGSSYGQDQDDSSFAAANLVHAGIVVVASAGNSADRPFIVGSPSSAPGVISVAQTALPDDLQWVITTDRGITINRSVHQSWSPQPDGVISAPLVRPTDAGGVGCSEGAFSADTAGKIALISRGTCNVSDKALFAQKAGAIAAIIYNNVAGDAPSFSFGSAEPVTIPTLTITQASGIELVTALSSGPVVATIDPATAISLANTMVGTSSRGVTVTDNRAKPDIGAPGAWLSAETATGDEETNFGGTSGAAPVVSGAAALLIDKFSSATPAEIKARLLNAADSSNTTPTATGFDVTPISRIGAGEVRVAPAAAAVGWLAGPDGAGNVGFGIPSVTGVYETTIEASITNTSNKNEKYSFDVSFRDPADEASGAVSVRVTPSGGVVPKGKTQKLKVHLKIDGSKLADWPFDNVGSNGDGTTLNAPEFDGWITATGAGESLQLGWTVLPRKAAEVTAPDSAKVKNGEASLRIANKSRVAAGPVDIFGLTGTSPQLPATDAGSPGSNAAVIDLAATGVRESGSVLQFAMATYERRTVLTYPAEFDVYIDTDNDGTDDYVLYNAEAGGFAATGQSIIYVVDLSAGTQAAYYYNIGGFDSSTQVFTVPTAALGLTAGQTFGFSVYAFDNYFTGALTDAIEGQSYTVGSPKYTPVGSTVLEPRENLTLPVSVADVDGTSETGLLLLYGSAAEDDWGTVVIE</sequence>
<keyword evidence="4 8" id="KW-0645">Protease</keyword>
<dbReference type="PROSITE" id="PS00136">
    <property type="entry name" value="SUBTILASE_ASP"/>
    <property type="match status" value="1"/>
</dbReference>
<dbReference type="InterPro" id="IPR000209">
    <property type="entry name" value="Peptidase_S8/S53_dom"/>
</dbReference>
<feature type="domain" description="Peptidase S8/S53" evidence="11">
    <location>
        <begin position="173"/>
        <end position="614"/>
    </location>
</feature>
<evidence type="ECO:0000256" key="3">
    <source>
        <dbReference type="ARBA" id="ARBA00022525"/>
    </source>
</evidence>
<dbReference type="InterPro" id="IPR046450">
    <property type="entry name" value="PA_dom_sf"/>
</dbReference>
<dbReference type="InterPro" id="IPR050131">
    <property type="entry name" value="Peptidase_S8_subtilisin-like"/>
</dbReference>
<evidence type="ECO:0000256" key="2">
    <source>
        <dbReference type="ARBA" id="ARBA00022512"/>
    </source>
</evidence>
<dbReference type="InterPro" id="IPR036852">
    <property type="entry name" value="Peptidase_S8/S53_dom_sf"/>
</dbReference>
<dbReference type="RefSeq" id="WP_344737860.1">
    <property type="nucleotide sequence ID" value="NZ_BAAAYU010000005.1"/>
</dbReference>
<protein>
    <submittedName>
        <fullName evidence="13">S8 family serine peptidase</fullName>
    </submittedName>
</protein>
<dbReference type="Pfam" id="PF00082">
    <property type="entry name" value="Peptidase_S8"/>
    <property type="match status" value="1"/>
</dbReference>
<evidence type="ECO:0000256" key="4">
    <source>
        <dbReference type="ARBA" id="ARBA00022670"/>
    </source>
</evidence>
<feature type="active site" description="Charge relay system" evidence="8">
    <location>
        <position position="182"/>
    </location>
</feature>
<organism evidence="13 14">
    <name type="scientific">Microbacterium awajiense</name>
    <dbReference type="NCBI Taxonomy" id="415214"/>
    <lineage>
        <taxon>Bacteria</taxon>
        <taxon>Bacillati</taxon>
        <taxon>Actinomycetota</taxon>
        <taxon>Actinomycetes</taxon>
        <taxon>Micrococcales</taxon>
        <taxon>Microbacteriaceae</taxon>
        <taxon>Microbacterium</taxon>
    </lineage>
</organism>
<keyword evidence="7 8" id="KW-0720">Serine protease</keyword>
<accession>A0ABP7AMY9</accession>
<dbReference type="Pfam" id="PF02225">
    <property type="entry name" value="PA"/>
    <property type="match status" value="1"/>
</dbReference>
<evidence type="ECO:0000256" key="9">
    <source>
        <dbReference type="RuleBase" id="RU003355"/>
    </source>
</evidence>
<keyword evidence="6 8" id="KW-0378">Hydrolase</keyword>
<dbReference type="Gene3D" id="3.50.30.30">
    <property type="match status" value="1"/>
</dbReference>
<comment type="caution">
    <text evidence="13">The sequence shown here is derived from an EMBL/GenBank/DDBJ whole genome shotgun (WGS) entry which is preliminary data.</text>
</comment>
<evidence type="ECO:0000256" key="5">
    <source>
        <dbReference type="ARBA" id="ARBA00022729"/>
    </source>
</evidence>
<dbReference type="InterPro" id="IPR023827">
    <property type="entry name" value="Peptidase_S8_Asp-AS"/>
</dbReference>
<keyword evidence="14" id="KW-1185">Reference proteome</keyword>
<evidence type="ECO:0000256" key="6">
    <source>
        <dbReference type="ARBA" id="ARBA00022801"/>
    </source>
</evidence>
<evidence type="ECO:0000313" key="14">
    <source>
        <dbReference type="Proteomes" id="UP001501697"/>
    </source>
</evidence>
<evidence type="ECO:0000256" key="8">
    <source>
        <dbReference type="PROSITE-ProRule" id="PRU01240"/>
    </source>
</evidence>
<keyword evidence="2" id="KW-0134">Cell wall</keyword>
<dbReference type="PANTHER" id="PTHR43806:SF11">
    <property type="entry name" value="CEREVISIN-RELATED"/>
    <property type="match status" value="1"/>
</dbReference>
<dbReference type="PROSITE" id="PS00138">
    <property type="entry name" value="SUBTILASE_SER"/>
    <property type="match status" value="1"/>
</dbReference>
<dbReference type="PANTHER" id="PTHR43806">
    <property type="entry name" value="PEPTIDASE S8"/>
    <property type="match status" value="1"/>
</dbReference>